<evidence type="ECO:0000313" key="4">
    <source>
        <dbReference type="EMBL" id="NID11805.1"/>
    </source>
</evidence>
<sequence length="170" mass="18945">MSIRLATLHDLPALLALLRRIIPLMQEAGNFQWDDTYPNAAVFSDDITKQQLWVAEIDGQLAGVSAITTDQEPTYADVGWDITEPAIVTHRLAVDPAFRGKGVAKALLAQADEVARERGISVLRIDTNTQNKVTQQLFPVLGYVYAGEIGLDFRPSLRFLCYEKRLPVTY</sequence>
<keyword evidence="5" id="KW-1185">Reference proteome</keyword>
<dbReference type="SUPFAM" id="SSF55729">
    <property type="entry name" value="Acyl-CoA N-acyltransferases (Nat)"/>
    <property type="match status" value="1"/>
</dbReference>
<dbReference type="InterPro" id="IPR016181">
    <property type="entry name" value="Acyl_CoA_acyltransferase"/>
</dbReference>
<keyword evidence="2" id="KW-0012">Acyltransferase</keyword>
<accession>A0ABX0QKX9</accession>
<name>A0ABX0QKX9_9BACT</name>
<evidence type="ECO:0000313" key="5">
    <source>
        <dbReference type="Proteomes" id="UP000606008"/>
    </source>
</evidence>
<keyword evidence="1" id="KW-0808">Transferase</keyword>
<proteinExistence type="predicted"/>
<protein>
    <submittedName>
        <fullName evidence="4">GNAT family N-acetyltransferase</fullName>
    </submittedName>
</protein>
<evidence type="ECO:0000256" key="1">
    <source>
        <dbReference type="ARBA" id="ARBA00022679"/>
    </source>
</evidence>
<dbReference type="InterPro" id="IPR050832">
    <property type="entry name" value="Bact_Acetyltransf"/>
</dbReference>
<dbReference type="Proteomes" id="UP000606008">
    <property type="component" value="Unassembled WGS sequence"/>
</dbReference>
<comment type="caution">
    <text evidence="4">The sequence shown here is derived from an EMBL/GenBank/DDBJ whole genome shotgun (WGS) entry which is preliminary data.</text>
</comment>
<evidence type="ECO:0000259" key="3">
    <source>
        <dbReference type="PROSITE" id="PS51186"/>
    </source>
</evidence>
<dbReference type="InterPro" id="IPR000182">
    <property type="entry name" value="GNAT_dom"/>
</dbReference>
<dbReference type="EMBL" id="WAEL01000006">
    <property type="protein sequence ID" value="NID11805.1"/>
    <property type="molecule type" value="Genomic_DNA"/>
</dbReference>
<dbReference type="Pfam" id="PF00583">
    <property type="entry name" value="Acetyltransf_1"/>
    <property type="match status" value="1"/>
</dbReference>
<evidence type="ECO:0000256" key="2">
    <source>
        <dbReference type="ARBA" id="ARBA00023315"/>
    </source>
</evidence>
<gene>
    <name evidence="4" type="ORF">F7231_16650</name>
</gene>
<dbReference type="PROSITE" id="PS51186">
    <property type="entry name" value="GNAT"/>
    <property type="match status" value="1"/>
</dbReference>
<organism evidence="4 5">
    <name type="scientific">Fibrivirga algicola</name>
    <dbReference type="NCBI Taxonomy" id="2950420"/>
    <lineage>
        <taxon>Bacteria</taxon>
        <taxon>Pseudomonadati</taxon>
        <taxon>Bacteroidota</taxon>
        <taxon>Cytophagia</taxon>
        <taxon>Cytophagales</taxon>
        <taxon>Spirosomataceae</taxon>
        <taxon>Fibrivirga</taxon>
    </lineage>
</organism>
<reference evidence="4" key="1">
    <citation type="submission" date="2024-05" db="EMBL/GenBank/DDBJ databases">
        <authorList>
            <person name="Jung D.-H."/>
        </authorList>
    </citation>
    <scope>NUCLEOTIDE SEQUENCE</scope>
    <source>
        <strain evidence="4">JA-25</strain>
    </source>
</reference>
<dbReference type="PANTHER" id="PTHR43877">
    <property type="entry name" value="AMINOALKYLPHOSPHONATE N-ACETYLTRANSFERASE-RELATED-RELATED"/>
    <property type="match status" value="1"/>
</dbReference>
<feature type="domain" description="N-acetyltransferase" evidence="3">
    <location>
        <begin position="1"/>
        <end position="167"/>
    </location>
</feature>
<dbReference type="Gene3D" id="3.40.630.30">
    <property type="match status" value="1"/>
</dbReference>
<dbReference type="CDD" id="cd04301">
    <property type="entry name" value="NAT_SF"/>
    <property type="match status" value="1"/>
</dbReference>
<dbReference type="RefSeq" id="WP_085411654.1">
    <property type="nucleotide sequence ID" value="NZ_WAEL01000006.1"/>
</dbReference>